<sequence length="174" mass="19243">MNGSKNSPPLTVAAKGAYMPSDLVRISRATNIPLRFPSSFPSLTVSAMRLLIVIKEQEPAKFDQCVEQLYDAHWANDKDISQNEVLVTVLGPILGSMDKVEQYLQMASTPEIKKALTDNTNEALAKGAFGVPSFIVKRSSTDKEHLFFGSDRFELMSSFLDLPYQGLDPRSAML</sequence>
<dbReference type="GO" id="GO:0005777">
    <property type="term" value="C:peroxisome"/>
    <property type="evidence" value="ECO:0007669"/>
    <property type="project" value="TreeGrafter"/>
</dbReference>
<dbReference type="EMBL" id="JAABOA010002096">
    <property type="protein sequence ID" value="KAF9580385.1"/>
    <property type="molecule type" value="Genomic_DNA"/>
</dbReference>
<evidence type="ECO:0000256" key="5">
    <source>
        <dbReference type="ARBA" id="ARBA00073833"/>
    </source>
</evidence>
<dbReference type="Gene3D" id="3.40.30.10">
    <property type="entry name" value="Glutaredoxin"/>
    <property type="match status" value="1"/>
</dbReference>
<dbReference type="SUPFAM" id="SSF52833">
    <property type="entry name" value="Thioredoxin-like"/>
    <property type="match status" value="1"/>
</dbReference>
<dbReference type="GO" id="GO:0004364">
    <property type="term" value="F:glutathione transferase activity"/>
    <property type="evidence" value="ECO:0007669"/>
    <property type="project" value="UniProtKB-EC"/>
</dbReference>
<evidence type="ECO:0000256" key="6">
    <source>
        <dbReference type="ARBA" id="ARBA00083519"/>
    </source>
</evidence>
<feature type="domain" description="DSBA-like thioredoxin" evidence="7">
    <location>
        <begin position="4"/>
        <end position="160"/>
    </location>
</feature>
<dbReference type="OrthoDB" id="4664297at2759"/>
<dbReference type="FunFam" id="3.40.30.10:FF:000096">
    <property type="entry name" value="Glutathione S-transferase kappa"/>
    <property type="match status" value="1"/>
</dbReference>
<dbReference type="GO" id="GO:0006749">
    <property type="term" value="P:glutathione metabolic process"/>
    <property type="evidence" value="ECO:0007669"/>
    <property type="project" value="TreeGrafter"/>
</dbReference>
<evidence type="ECO:0000256" key="4">
    <source>
        <dbReference type="ARBA" id="ARBA00047960"/>
    </source>
</evidence>
<evidence type="ECO:0000313" key="9">
    <source>
        <dbReference type="Proteomes" id="UP000780801"/>
    </source>
</evidence>
<dbReference type="PANTHER" id="PTHR42943">
    <property type="entry name" value="GLUTATHIONE S-TRANSFERASE KAPPA"/>
    <property type="match status" value="1"/>
</dbReference>
<protein>
    <recommendedName>
        <fullName evidence="5">Glutathione S-transferase kappa 1</fullName>
        <ecNumber evidence="2">2.5.1.18</ecNumber>
    </recommendedName>
    <alternativeName>
        <fullName evidence="6">GST class-kappa</fullName>
    </alternativeName>
</protein>
<dbReference type="InterPro" id="IPR051924">
    <property type="entry name" value="GST_Kappa/NadH"/>
</dbReference>
<dbReference type="GO" id="GO:0005739">
    <property type="term" value="C:mitochondrion"/>
    <property type="evidence" value="ECO:0007669"/>
    <property type="project" value="TreeGrafter"/>
</dbReference>
<proteinExistence type="inferred from homology"/>
<dbReference type="InterPro" id="IPR001853">
    <property type="entry name" value="DSBA-like_thioredoxin_dom"/>
</dbReference>
<gene>
    <name evidence="8" type="primary">GSTK1</name>
    <name evidence="8" type="ORF">BGW38_002990</name>
</gene>
<evidence type="ECO:0000256" key="1">
    <source>
        <dbReference type="ARBA" id="ARBA00006494"/>
    </source>
</evidence>
<evidence type="ECO:0000256" key="3">
    <source>
        <dbReference type="ARBA" id="ARBA00022679"/>
    </source>
</evidence>
<comment type="similarity">
    <text evidence="1">Belongs to the GST superfamily. Kappa family.</text>
</comment>
<keyword evidence="9" id="KW-1185">Reference proteome</keyword>
<dbReference type="InterPro" id="IPR036249">
    <property type="entry name" value="Thioredoxin-like_sf"/>
</dbReference>
<name>A0A9P6FTC5_9FUNG</name>
<evidence type="ECO:0000259" key="7">
    <source>
        <dbReference type="Pfam" id="PF01323"/>
    </source>
</evidence>
<comment type="catalytic activity">
    <reaction evidence="4">
        <text>RX + glutathione = an S-substituted glutathione + a halide anion + H(+)</text>
        <dbReference type="Rhea" id="RHEA:16437"/>
        <dbReference type="ChEBI" id="CHEBI:15378"/>
        <dbReference type="ChEBI" id="CHEBI:16042"/>
        <dbReference type="ChEBI" id="CHEBI:17792"/>
        <dbReference type="ChEBI" id="CHEBI:57925"/>
        <dbReference type="ChEBI" id="CHEBI:90779"/>
        <dbReference type="EC" id="2.5.1.18"/>
    </reaction>
</comment>
<dbReference type="AlphaFoldDB" id="A0A9P6FTC5"/>
<dbReference type="Pfam" id="PF01323">
    <property type="entry name" value="DSBA"/>
    <property type="match status" value="1"/>
</dbReference>
<comment type="caution">
    <text evidence="8">The sequence shown here is derived from an EMBL/GenBank/DDBJ whole genome shotgun (WGS) entry which is preliminary data.</text>
</comment>
<evidence type="ECO:0000256" key="2">
    <source>
        <dbReference type="ARBA" id="ARBA00012452"/>
    </source>
</evidence>
<evidence type="ECO:0000313" key="8">
    <source>
        <dbReference type="EMBL" id="KAF9580385.1"/>
    </source>
</evidence>
<keyword evidence="3" id="KW-0808">Transferase</keyword>
<organism evidence="8 9">
    <name type="scientific">Lunasporangiospora selenospora</name>
    <dbReference type="NCBI Taxonomy" id="979761"/>
    <lineage>
        <taxon>Eukaryota</taxon>
        <taxon>Fungi</taxon>
        <taxon>Fungi incertae sedis</taxon>
        <taxon>Mucoromycota</taxon>
        <taxon>Mortierellomycotina</taxon>
        <taxon>Mortierellomycetes</taxon>
        <taxon>Mortierellales</taxon>
        <taxon>Mortierellaceae</taxon>
        <taxon>Lunasporangiospora</taxon>
    </lineage>
</organism>
<dbReference type="Proteomes" id="UP000780801">
    <property type="component" value="Unassembled WGS sequence"/>
</dbReference>
<dbReference type="PANTHER" id="PTHR42943:SF2">
    <property type="entry name" value="GLUTATHIONE S-TRANSFERASE KAPPA 1"/>
    <property type="match status" value="1"/>
</dbReference>
<dbReference type="GO" id="GO:0004602">
    <property type="term" value="F:glutathione peroxidase activity"/>
    <property type="evidence" value="ECO:0007669"/>
    <property type="project" value="TreeGrafter"/>
</dbReference>
<dbReference type="EC" id="2.5.1.18" evidence="2"/>
<accession>A0A9P6FTC5</accession>
<reference evidence="8" key="1">
    <citation type="journal article" date="2020" name="Fungal Divers.">
        <title>Resolving the Mortierellaceae phylogeny through synthesis of multi-gene phylogenetics and phylogenomics.</title>
        <authorList>
            <person name="Vandepol N."/>
            <person name="Liber J."/>
            <person name="Desiro A."/>
            <person name="Na H."/>
            <person name="Kennedy M."/>
            <person name="Barry K."/>
            <person name="Grigoriev I.V."/>
            <person name="Miller A.N."/>
            <person name="O'Donnell K."/>
            <person name="Stajich J.E."/>
            <person name="Bonito G."/>
        </authorList>
    </citation>
    <scope>NUCLEOTIDE SEQUENCE</scope>
    <source>
        <strain evidence="8">KOD1015</strain>
    </source>
</reference>